<sequence length="194" mass="22777">MDLLFGDCVTDFKSEYPNVSLPTKQVFNVLIEKFRKTDSVGNKKHVRRRSRLSDDVVEDIRQRILRSSRKSMRGLSFESVLSVGSCHTALYKSLKLYPHRVSSLHELIPADFTKRLDYYKWFQKNMDGNQLDMTFFSDEAWIHLSGYLNSQSTRIWSALILHELVESPLHEDWCTDGYQQAKNSRTDFFFPKKP</sequence>
<name>A0AA36AT80_OCTVU</name>
<accession>A0AA36AT80</accession>
<evidence type="ECO:0000313" key="2">
    <source>
        <dbReference type="Proteomes" id="UP001162480"/>
    </source>
</evidence>
<gene>
    <name evidence="1" type="ORF">OCTVUL_1B013697</name>
</gene>
<dbReference type="PANTHER" id="PTHR47326">
    <property type="entry name" value="TRANSPOSABLE ELEMENT TC3 TRANSPOSASE-LIKE PROTEIN"/>
    <property type="match status" value="1"/>
</dbReference>
<evidence type="ECO:0000313" key="1">
    <source>
        <dbReference type="EMBL" id="CAI9721860.1"/>
    </source>
</evidence>
<dbReference type="EMBL" id="OX597817">
    <property type="protein sequence ID" value="CAI9721860.1"/>
    <property type="molecule type" value="Genomic_DNA"/>
</dbReference>
<proteinExistence type="predicted"/>
<dbReference type="Proteomes" id="UP001162480">
    <property type="component" value="Chromosome 4"/>
</dbReference>
<dbReference type="AlphaFoldDB" id="A0AA36AT80"/>
<keyword evidence="2" id="KW-1185">Reference proteome</keyword>
<protein>
    <submittedName>
        <fullName evidence="1">Uncharacterized protein</fullName>
    </submittedName>
</protein>
<dbReference type="PANTHER" id="PTHR47326:SF1">
    <property type="entry name" value="HTH PSQ-TYPE DOMAIN-CONTAINING PROTEIN"/>
    <property type="match status" value="1"/>
</dbReference>
<organism evidence="1 2">
    <name type="scientific">Octopus vulgaris</name>
    <name type="common">Common octopus</name>
    <dbReference type="NCBI Taxonomy" id="6645"/>
    <lineage>
        <taxon>Eukaryota</taxon>
        <taxon>Metazoa</taxon>
        <taxon>Spiralia</taxon>
        <taxon>Lophotrochozoa</taxon>
        <taxon>Mollusca</taxon>
        <taxon>Cephalopoda</taxon>
        <taxon>Coleoidea</taxon>
        <taxon>Octopodiformes</taxon>
        <taxon>Octopoda</taxon>
        <taxon>Incirrata</taxon>
        <taxon>Octopodidae</taxon>
        <taxon>Octopus</taxon>
    </lineage>
</organism>
<reference evidence="1" key="1">
    <citation type="submission" date="2023-08" db="EMBL/GenBank/DDBJ databases">
        <authorList>
            <person name="Alioto T."/>
            <person name="Alioto T."/>
            <person name="Gomez Garrido J."/>
        </authorList>
    </citation>
    <scope>NUCLEOTIDE SEQUENCE</scope>
</reference>